<dbReference type="Gene3D" id="3.40.50.2000">
    <property type="entry name" value="Glycogen Phosphorylase B"/>
    <property type="match status" value="1"/>
</dbReference>
<dbReference type="AlphaFoldDB" id="A0A139XCL7"/>
<protein>
    <submittedName>
        <fullName evidence="4">Uncharacterized protein</fullName>
    </submittedName>
</protein>
<dbReference type="Pfam" id="PF03787">
    <property type="entry name" value="RAMPs"/>
    <property type="match status" value="1"/>
</dbReference>
<sequence length="376" mass="42193">MKIAVIGAKGLPPKQGGIEHYCAELYPRIVKQGHSVDLFARSYTDCSWRDHYDYKGVQVISVPGLSLRGVDAFITSASGAVAASAKKYDIIHFHALGPSLFTCLPRVAISAKVVVTCQGLDWQHAQWGSISTRSENASRSVKYSDNYLFLEPRDLLVSSTKPKKDIVVETSLHTDNYGNNLGKSELDKYIIRDPVIQYPYLPGSSIKGRLLSILEYLLKKPLFRQSAKTYCYKSDDLEDVCLVDVPGVDSQIPKLEEKLTNFARNCRIEGQIRNGKLAIDNLTNWKDSLEDYGTILSKWLKEKFQTSSSSDVRLPILGTISSGNDNKKIFKIKQSKITIERNDLWLKSVSEIYQICRDASNRSSLHRAVAKHICLI</sequence>
<reference evidence="4 5" key="1">
    <citation type="journal article" date="2013" name="Genome Biol. Evol.">
        <title>Genomes of Stigonematalean cyanobacteria (subsection V) and the evolution of oxygenic photosynthesis from prokaryotes to plastids.</title>
        <authorList>
            <person name="Dagan T."/>
            <person name="Roettger M."/>
            <person name="Stucken K."/>
            <person name="Landan G."/>
            <person name="Koch R."/>
            <person name="Major P."/>
            <person name="Gould S.B."/>
            <person name="Goremykin V.V."/>
            <person name="Rippka R."/>
            <person name="Tandeau de Marsac N."/>
            <person name="Gugger M."/>
            <person name="Lockhart P.J."/>
            <person name="Allen J.F."/>
            <person name="Brune I."/>
            <person name="Maus I."/>
            <person name="Puhler A."/>
            <person name="Martin W.F."/>
        </authorList>
    </citation>
    <scope>NUCLEOTIDE SEQUENCE [LARGE SCALE GENOMIC DNA]</scope>
    <source>
        <strain evidence="4 5">PCC 7110</strain>
    </source>
</reference>
<feature type="domain" description="Glycosyltransferase subfamily 4-like N-terminal" evidence="3">
    <location>
        <begin position="16"/>
        <end position="125"/>
    </location>
</feature>
<organism evidence="4 5">
    <name type="scientific">Scytonema hofmannii PCC 7110</name>
    <dbReference type="NCBI Taxonomy" id="128403"/>
    <lineage>
        <taxon>Bacteria</taxon>
        <taxon>Bacillati</taxon>
        <taxon>Cyanobacteriota</taxon>
        <taxon>Cyanophyceae</taxon>
        <taxon>Nostocales</taxon>
        <taxon>Scytonemataceae</taxon>
        <taxon>Scytonema</taxon>
    </lineage>
</organism>
<keyword evidence="5" id="KW-1185">Reference proteome</keyword>
<dbReference type="RefSeq" id="WP_017747581.1">
    <property type="nucleotide sequence ID" value="NZ_KQ976354.1"/>
</dbReference>
<dbReference type="STRING" id="128403.WA1_20960"/>
<evidence type="ECO:0000313" key="4">
    <source>
        <dbReference type="EMBL" id="KYC42437.1"/>
    </source>
</evidence>
<comment type="caution">
    <text evidence="4">The sequence shown here is derived from an EMBL/GenBank/DDBJ whole genome shotgun (WGS) entry which is preliminary data.</text>
</comment>
<name>A0A139XCL7_9CYAN</name>
<keyword evidence="1" id="KW-0051">Antiviral defense</keyword>
<dbReference type="InterPro" id="IPR028098">
    <property type="entry name" value="Glyco_trans_4-like_N"/>
</dbReference>
<evidence type="ECO:0000259" key="3">
    <source>
        <dbReference type="Pfam" id="PF13579"/>
    </source>
</evidence>
<dbReference type="Proteomes" id="UP000076925">
    <property type="component" value="Unassembled WGS sequence"/>
</dbReference>
<feature type="domain" description="CRISPR type III-associated protein" evidence="2">
    <location>
        <begin position="166"/>
        <end position="255"/>
    </location>
</feature>
<gene>
    <name evidence="4" type="ORF">WA1_20960</name>
</gene>
<evidence type="ECO:0000256" key="1">
    <source>
        <dbReference type="ARBA" id="ARBA00023118"/>
    </source>
</evidence>
<dbReference type="Pfam" id="PF13579">
    <property type="entry name" value="Glyco_trans_4_4"/>
    <property type="match status" value="1"/>
</dbReference>
<dbReference type="InterPro" id="IPR005537">
    <property type="entry name" value="RAMP_III_fam"/>
</dbReference>
<dbReference type="EMBL" id="ANNX02000020">
    <property type="protein sequence ID" value="KYC42437.1"/>
    <property type="molecule type" value="Genomic_DNA"/>
</dbReference>
<dbReference type="SUPFAM" id="SSF53756">
    <property type="entry name" value="UDP-Glycosyltransferase/glycogen phosphorylase"/>
    <property type="match status" value="1"/>
</dbReference>
<dbReference type="GO" id="GO:0051607">
    <property type="term" value="P:defense response to virus"/>
    <property type="evidence" value="ECO:0007669"/>
    <property type="project" value="UniProtKB-KW"/>
</dbReference>
<evidence type="ECO:0000313" key="5">
    <source>
        <dbReference type="Proteomes" id="UP000076925"/>
    </source>
</evidence>
<evidence type="ECO:0000259" key="2">
    <source>
        <dbReference type="Pfam" id="PF03787"/>
    </source>
</evidence>
<accession>A0A139XCL7</accession>
<proteinExistence type="predicted"/>